<comment type="catalytic activity">
    <reaction evidence="16">
        <text>N(2)-formyl-N(1)-(5-phospho-beta-D-ribosyl)glycinamide + L-glutamine + ATP + H2O = 2-formamido-N(1)-(5-O-phospho-beta-D-ribosyl)acetamidine + L-glutamate + ADP + phosphate + H(+)</text>
        <dbReference type="Rhea" id="RHEA:17129"/>
        <dbReference type="ChEBI" id="CHEBI:15377"/>
        <dbReference type="ChEBI" id="CHEBI:15378"/>
        <dbReference type="ChEBI" id="CHEBI:29985"/>
        <dbReference type="ChEBI" id="CHEBI:30616"/>
        <dbReference type="ChEBI" id="CHEBI:43474"/>
        <dbReference type="ChEBI" id="CHEBI:58359"/>
        <dbReference type="ChEBI" id="CHEBI:147286"/>
        <dbReference type="ChEBI" id="CHEBI:147287"/>
        <dbReference type="ChEBI" id="CHEBI:456216"/>
        <dbReference type="EC" id="6.3.5.3"/>
    </reaction>
</comment>
<dbReference type="CDD" id="cd02203">
    <property type="entry name" value="PurL_repeat1"/>
    <property type="match status" value="1"/>
</dbReference>
<dbReference type="KEGG" id="mbr:MONBRDRAFT_18981"/>
<feature type="domain" description="FGAR-AT PurM N-terminal-like" evidence="22">
    <location>
        <begin position="675"/>
        <end position="829"/>
    </location>
</feature>
<evidence type="ECO:0000259" key="19">
    <source>
        <dbReference type="Pfam" id="PF02769"/>
    </source>
</evidence>
<evidence type="ECO:0000256" key="1">
    <source>
        <dbReference type="ARBA" id="ARBA00004496"/>
    </source>
</evidence>
<dbReference type="InterPro" id="IPR036921">
    <property type="entry name" value="PurM-like_N_sf"/>
</dbReference>
<dbReference type="Proteomes" id="UP000001357">
    <property type="component" value="Unassembled WGS sequence"/>
</dbReference>
<feature type="domain" description="PurM-like C-terminal" evidence="19">
    <location>
        <begin position="449"/>
        <end position="606"/>
    </location>
</feature>
<evidence type="ECO:0000256" key="13">
    <source>
        <dbReference type="ARBA" id="ARBA00022962"/>
    </source>
</evidence>
<reference evidence="23 24" key="1">
    <citation type="journal article" date="2008" name="Nature">
        <title>The genome of the choanoflagellate Monosiga brevicollis and the origin of metazoans.</title>
        <authorList>
            <consortium name="JGI Sequencing"/>
            <person name="King N."/>
            <person name="Westbrook M.J."/>
            <person name="Young S.L."/>
            <person name="Kuo A."/>
            <person name="Abedin M."/>
            <person name="Chapman J."/>
            <person name="Fairclough S."/>
            <person name="Hellsten U."/>
            <person name="Isogai Y."/>
            <person name="Letunic I."/>
            <person name="Marr M."/>
            <person name="Pincus D."/>
            <person name="Putnam N."/>
            <person name="Rokas A."/>
            <person name="Wright K.J."/>
            <person name="Zuzow R."/>
            <person name="Dirks W."/>
            <person name="Good M."/>
            <person name="Goodstein D."/>
            <person name="Lemons D."/>
            <person name="Li W."/>
            <person name="Lyons J.B."/>
            <person name="Morris A."/>
            <person name="Nichols S."/>
            <person name="Richter D.J."/>
            <person name="Salamov A."/>
            <person name="Bork P."/>
            <person name="Lim W.A."/>
            <person name="Manning G."/>
            <person name="Miller W.T."/>
            <person name="McGinnis W."/>
            <person name="Shapiro H."/>
            <person name="Tjian R."/>
            <person name="Grigoriev I.V."/>
            <person name="Rokhsar D."/>
        </authorList>
    </citation>
    <scope>NUCLEOTIDE SEQUENCE [LARGE SCALE GENOMIC DNA]</scope>
    <source>
        <strain evidence="24">MX1 / ATCC 50154</strain>
    </source>
</reference>
<dbReference type="InterPro" id="IPR041609">
    <property type="entry name" value="PurL_linker"/>
</dbReference>
<evidence type="ECO:0000259" key="20">
    <source>
        <dbReference type="Pfam" id="PF18072"/>
    </source>
</evidence>
<dbReference type="SMART" id="SM01211">
    <property type="entry name" value="GATase_5"/>
    <property type="match status" value="1"/>
</dbReference>
<dbReference type="InterPro" id="IPR010073">
    <property type="entry name" value="PurL_large"/>
</dbReference>
<dbReference type="PANTHER" id="PTHR10099:SF1">
    <property type="entry name" value="PHOSPHORIBOSYLFORMYLGLYCINAMIDINE SYNTHASE"/>
    <property type="match status" value="1"/>
</dbReference>
<dbReference type="Pfam" id="PF13507">
    <property type="entry name" value="GATase_5"/>
    <property type="match status" value="1"/>
</dbReference>
<dbReference type="InParanoid" id="A9UXN4"/>
<dbReference type="GO" id="GO:0006164">
    <property type="term" value="P:purine nucleotide biosynthetic process"/>
    <property type="evidence" value="ECO:0000318"/>
    <property type="project" value="GO_Central"/>
</dbReference>
<feature type="domain" description="Phosphoribosylformylglycinamidine synthase N-terminal" evidence="21">
    <location>
        <begin position="43"/>
        <end position="158"/>
    </location>
</feature>
<organism evidence="23 24">
    <name type="scientific">Monosiga brevicollis</name>
    <name type="common">Choanoflagellate</name>
    <dbReference type="NCBI Taxonomy" id="81824"/>
    <lineage>
        <taxon>Eukaryota</taxon>
        <taxon>Choanoflagellata</taxon>
        <taxon>Craspedida</taxon>
        <taxon>Salpingoecidae</taxon>
        <taxon>Monosiga</taxon>
    </lineage>
</organism>
<protein>
    <recommendedName>
        <fullName evidence="18">Phosphoribosylformylglycinamidine synthase</fullName>
        <ecNumber evidence="4">6.3.5.3</ecNumber>
    </recommendedName>
    <alternativeName>
        <fullName evidence="15">Formylglycinamide ribonucleotide amidotransferase</fullName>
    </alternativeName>
    <alternativeName>
        <fullName evidence="14">Formylglycinamide ribotide amidotransferase</fullName>
    </alternativeName>
</protein>
<dbReference type="PANTHER" id="PTHR10099">
    <property type="entry name" value="PHOSPHORIBOSYLFORMYLGLYCINAMIDINE SYNTHASE"/>
    <property type="match status" value="1"/>
</dbReference>
<dbReference type="InterPro" id="IPR036604">
    <property type="entry name" value="PurS-like_sf"/>
</dbReference>
<dbReference type="HAMAP" id="MF_00419">
    <property type="entry name" value="PurL_1"/>
    <property type="match status" value="1"/>
</dbReference>
<evidence type="ECO:0000256" key="15">
    <source>
        <dbReference type="ARBA" id="ARBA00032632"/>
    </source>
</evidence>
<keyword evidence="24" id="KW-1185">Reference proteome</keyword>
<dbReference type="Pfam" id="PF22689">
    <property type="entry name" value="FGAR-AT_PurM_N-like"/>
    <property type="match status" value="1"/>
</dbReference>
<evidence type="ECO:0000256" key="2">
    <source>
        <dbReference type="ARBA" id="ARBA00004920"/>
    </source>
</evidence>
<dbReference type="STRING" id="81824.A9UXN4"/>
<evidence type="ECO:0000313" key="23">
    <source>
        <dbReference type="EMBL" id="EDQ89870.1"/>
    </source>
</evidence>
<dbReference type="InterPro" id="IPR036676">
    <property type="entry name" value="PurM-like_C_sf"/>
</dbReference>
<evidence type="ECO:0000256" key="5">
    <source>
        <dbReference type="ARBA" id="ARBA00022490"/>
    </source>
</evidence>
<dbReference type="Gene3D" id="3.40.50.880">
    <property type="match status" value="1"/>
</dbReference>
<dbReference type="SUPFAM" id="SSF82697">
    <property type="entry name" value="PurS-like"/>
    <property type="match status" value="1"/>
</dbReference>
<evidence type="ECO:0000256" key="17">
    <source>
        <dbReference type="ARBA" id="ARBA00057317"/>
    </source>
</evidence>
<dbReference type="SUPFAM" id="SSF109736">
    <property type="entry name" value="FGAM synthase PurL, linker domain"/>
    <property type="match status" value="1"/>
</dbReference>
<evidence type="ECO:0000256" key="8">
    <source>
        <dbReference type="ARBA" id="ARBA00022723"/>
    </source>
</evidence>
<keyword evidence="5" id="KW-0963">Cytoplasm</keyword>
<keyword evidence="13" id="KW-0315">Glutamine amidotransferase</keyword>
<evidence type="ECO:0000313" key="24">
    <source>
        <dbReference type="Proteomes" id="UP000001357"/>
    </source>
</evidence>
<dbReference type="GO" id="GO:0005737">
    <property type="term" value="C:cytoplasm"/>
    <property type="evidence" value="ECO:0000318"/>
    <property type="project" value="GO_Central"/>
</dbReference>
<evidence type="ECO:0000256" key="11">
    <source>
        <dbReference type="ARBA" id="ARBA00022840"/>
    </source>
</evidence>
<evidence type="ECO:0000259" key="22">
    <source>
        <dbReference type="Pfam" id="PF22689"/>
    </source>
</evidence>
<comment type="pathway">
    <text evidence="2">Purine metabolism; IMP biosynthesis via de novo pathway; 5-amino-1-(5-phospho-D-ribosyl)imidazole from N(2)-formyl-N(1)-(5-phospho-D-ribosyl)glycinamide: step 1/2.</text>
</comment>
<name>A9UXN4_MONBE</name>
<keyword evidence="11" id="KW-0067">ATP-binding</keyword>
<evidence type="ECO:0000256" key="14">
    <source>
        <dbReference type="ARBA" id="ARBA00029823"/>
    </source>
</evidence>
<comment type="similarity">
    <text evidence="3">In the N-terminal section; belongs to the FGAMS family.</text>
</comment>
<keyword evidence="12" id="KW-0460">Magnesium</keyword>
<dbReference type="SUPFAM" id="SSF52317">
    <property type="entry name" value="Class I glutamine amidotransferase-like"/>
    <property type="match status" value="1"/>
</dbReference>
<dbReference type="GeneID" id="5890679"/>
<evidence type="ECO:0000256" key="3">
    <source>
        <dbReference type="ARBA" id="ARBA00008608"/>
    </source>
</evidence>
<evidence type="ECO:0000256" key="6">
    <source>
        <dbReference type="ARBA" id="ARBA00022553"/>
    </source>
</evidence>
<keyword evidence="8" id="KW-0479">Metal-binding</keyword>
<feature type="domain" description="Phosphoribosylformylglycinamidine synthase linker" evidence="20">
    <location>
        <begin position="185"/>
        <end position="234"/>
    </location>
</feature>
<dbReference type="UniPathway" id="UPA00074">
    <property type="reaction ID" value="UER00128"/>
</dbReference>
<evidence type="ECO:0000256" key="4">
    <source>
        <dbReference type="ARBA" id="ARBA00012747"/>
    </source>
</evidence>
<dbReference type="FunFam" id="3.30.1330.10:FF:000010">
    <property type="entry name" value="Phosphoribosylformylglycinamidine synthase"/>
    <property type="match status" value="1"/>
</dbReference>
<dbReference type="FunFam" id="3.30.1330.10:FF:000007">
    <property type="entry name" value="Phosphoribosylformylglycinamidine synthase, putative"/>
    <property type="match status" value="1"/>
</dbReference>
<comment type="function">
    <text evidence="17">Phosphoribosylformylglycinamidine synthase involved in the purines biosynthetic pathway. Catalyzes the ATP-dependent conversion of formylglycinamide ribonucleotide (FGAR) and glutamine to yield formylglycinamidine ribonucleotide (FGAM) and glutamate.</text>
</comment>
<feature type="domain" description="PurM-like C-terminal" evidence="19">
    <location>
        <begin position="859"/>
        <end position="982"/>
    </location>
</feature>
<dbReference type="FunFam" id="3.40.50.880:FF:000008">
    <property type="entry name" value="Phosphoribosylformylglycinamidine synthase"/>
    <property type="match status" value="1"/>
</dbReference>
<evidence type="ECO:0000256" key="7">
    <source>
        <dbReference type="ARBA" id="ARBA00022598"/>
    </source>
</evidence>
<dbReference type="GO" id="GO:0005524">
    <property type="term" value="F:ATP binding"/>
    <property type="evidence" value="ECO:0007669"/>
    <property type="project" value="UniProtKB-KW"/>
</dbReference>
<gene>
    <name evidence="23" type="ORF">MONBRDRAFT_18981</name>
</gene>
<dbReference type="FunFam" id="1.10.8.750:FF:000001">
    <property type="entry name" value="Putative phosphoribosylformylglycinamidine synthase"/>
    <property type="match status" value="1"/>
</dbReference>
<keyword evidence="7" id="KW-0436">Ligase</keyword>
<evidence type="ECO:0000256" key="9">
    <source>
        <dbReference type="ARBA" id="ARBA00022741"/>
    </source>
</evidence>
<dbReference type="NCBIfam" id="NF003672">
    <property type="entry name" value="PRK05297.1"/>
    <property type="match status" value="1"/>
</dbReference>
<keyword evidence="6" id="KW-0597">Phosphoprotein</keyword>
<accession>A9UXN4</accession>
<dbReference type="GO" id="GO:0006189">
    <property type="term" value="P:'de novo' IMP biosynthetic process"/>
    <property type="evidence" value="ECO:0007669"/>
    <property type="project" value="UniProtKB-UniPathway"/>
</dbReference>
<dbReference type="Pfam" id="PF18072">
    <property type="entry name" value="FGAR-AT_linker"/>
    <property type="match status" value="1"/>
</dbReference>
<dbReference type="Gene3D" id="3.90.650.10">
    <property type="entry name" value="PurM-like C-terminal domain"/>
    <property type="match status" value="2"/>
</dbReference>
<proteinExistence type="inferred from homology"/>
<dbReference type="InterPro" id="IPR040707">
    <property type="entry name" value="FGAR-AT_N"/>
</dbReference>
<dbReference type="Pfam" id="PF02769">
    <property type="entry name" value="AIRS_C"/>
    <property type="match status" value="2"/>
</dbReference>
<evidence type="ECO:0000259" key="21">
    <source>
        <dbReference type="Pfam" id="PF18076"/>
    </source>
</evidence>
<evidence type="ECO:0000256" key="10">
    <source>
        <dbReference type="ARBA" id="ARBA00022755"/>
    </source>
</evidence>
<dbReference type="Gene3D" id="1.10.8.750">
    <property type="entry name" value="Phosphoribosylformylglycinamidine synthase, linker domain"/>
    <property type="match status" value="1"/>
</dbReference>
<dbReference type="SUPFAM" id="SSF55326">
    <property type="entry name" value="PurM N-terminal domain-like"/>
    <property type="match status" value="2"/>
</dbReference>
<dbReference type="InterPro" id="IPR055181">
    <property type="entry name" value="FGAR-AT_PurM_N-like"/>
</dbReference>
<comment type="subcellular location">
    <subcellularLocation>
        <location evidence="1">Cytoplasm</location>
    </subcellularLocation>
</comment>
<dbReference type="EMBL" id="CH991549">
    <property type="protein sequence ID" value="EDQ89870.1"/>
    <property type="molecule type" value="Genomic_DNA"/>
</dbReference>
<evidence type="ECO:0000256" key="16">
    <source>
        <dbReference type="ARBA" id="ARBA00052585"/>
    </source>
</evidence>
<dbReference type="SUPFAM" id="SSF56042">
    <property type="entry name" value="PurM C-terminal domain-like"/>
    <property type="match status" value="2"/>
</dbReference>
<keyword evidence="9" id="KW-0547">Nucleotide-binding</keyword>
<dbReference type="Gene3D" id="3.30.1330.10">
    <property type="entry name" value="PurM-like, N-terminal domain"/>
    <property type="match status" value="2"/>
</dbReference>
<evidence type="ECO:0000256" key="12">
    <source>
        <dbReference type="ARBA" id="ARBA00022842"/>
    </source>
</evidence>
<dbReference type="RefSeq" id="XP_001745292.1">
    <property type="nucleotide sequence ID" value="XM_001745240.1"/>
</dbReference>
<sequence>MTTVDRVYAAPGSLPEAVTGLERRLRDACPQVDIVTIQTESCFTYQVAEDTALTPEQKERLAWLLREPFTTAFGPTSQLDAAKDAATLIVEVGPRLNVTTAWSTNAVSICKHIGLEQIVRMEQSRRYRISFAKALTEEARRTLIAALYDRMTEFVYQQPLTSFAIDIKPEPVFEVDVMQGGLAALKKASDELGLAFDDWDLDYYTKLFRDVIKRNPTSVECFDMAQSNSEHSRHWFFGGRLVLDGVEQPLSLMKMVKRTQTETQPNNSVIAFHDNSSAIKGFAVPVLRPTQTDGPAPFELLPSVERNLLLTAETHNFPTAVAPFEGAGTGTGGRIRDVQATGRGAHVVAGTAAYCVGNLQIPGYELPWEDRAAKYPNNMAKPLDIEIEASNGASDYGNKFGEPVVAGFTRSFGMTLPSGERREWIKPIMFTSGIGSVEAAYSQKNPPQKGMAVVKVGGPVYRVGMGGGAASSVDVQGGDNRDADLDFSAVQRGDPEMEQKMNRALRACIERADNPIVSIHDQGAGGNGNVLKELVEPIGAEYKVSNFTKGDPTLSSLELWGAEYQENCAMLVPAAERPFLERVAQRERVNVDFVGEVADHGRVVLHDDTENNNGTFELLSVTKPVDLDLQHVLADMPRKVFKSDRVQPQLQALTLPDAPVRNHLDRVLRLLSVGSKRFLTNKVDRSVTGLIAQQQCVGPLHTPLADVAVTALSHFADVGTASAIGEQPIKMLLDVKAGARMSVAEAVANLVFAPITQLADAKCSGNWMWAAKLPGEGAALHDACETMCDTMIALGMALDGGKDSLSMAVKVDNVPVKAPGELVISLYAPCTDVRGTLTPDLKPVVASHLVFVDLAPSHARMGGSALAQVYQQLGNEVPDVDDVQALGKLFATTQQLLKAGHLLAGHDVSDGGVLVAVLEMAFAGNIGLDIALPSKGASSVAACFAEEIGLVLQVADTNLKAVQEAYAAAGLECTDLGLVAGEAQGPDATVVVRVGEQTVVDESLVALRQVWEATSFQLERLQCAASCVEQEEASMQTRVRPPYKLSFTPTAPKALTSSIESRPRVAVVREEGSNGDREMAATLFMAGFNVWDVTMSDLCESRVSLDQFRGLVFVGGFSYADVCGSAKGWAGTALFNPAARAQLEAFRARPDTFSLGVCNGCQLMGLLGWSTETEPANGAVFTHNTSGRYESRFVTVRIDESPAMMLQGMAGSTLGVWVAHGEGRVEFLDADAKKAVETENLAPIRYVDDANEATEVYPLNPNGSPDGIAGLCSADGRHLALMPHPERCSILWQWPYLPEDWRALEASPWLRMFENAAAWCAQNN</sequence>
<dbReference type="GO" id="GO:0004642">
    <property type="term" value="F:phosphoribosylformylglycinamidine synthase activity"/>
    <property type="evidence" value="ECO:0000318"/>
    <property type="project" value="GO_Central"/>
</dbReference>
<dbReference type="Pfam" id="PF18076">
    <property type="entry name" value="FGAR-AT_N"/>
    <property type="match status" value="1"/>
</dbReference>
<dbReference type="OMA" id="LSANWMW"/>
<dbReference type="EC" id="6.3.5.3" evidence="4"/>
<dbReference type="InterPro" id="IPR010918">
    <property type="entry name" value="PurM-like_C_dom"/>
</dbReference>
<dbReference type="CDD" id="cd01740">
    <property type="entry name" value="GATase1_FGAR_AT"/>
    <property type="match status" value="1"/>
</dbReference>
<dbReference type="PROSITE" id="PS51273">
    <property type="entry name" value="GATASE_TYPE_1"/>
    <property type="match status" value="1"/>
</dbReference>
<evidence type="ECO:0000256" key="18">
    <source>
        <dbReference type="ARBA" id="ARBA00071729"/>
    </source>
</evidence>
<dbReference type="InterPro" id="IPR029062">
    <property type="entry name" value="Class_I_gatase-like"/>
</dbReference>
<dbReference type="FunCoup" id="A9UXN4">
    <property type="interactions" value="1047"/>
</dbReference>
<dbReference type="GO" id="GO:0046872">
    <property type="term" value="F:metal ion binding"/>
    <property type="evidence" value="ECO:0007669"/>
    <property type="project" value="UniProtKB-KW"/>
</dbReference>
<dbReference type="NCBIfam" id="TIGR01735">
    <property type="entry name" value="FGAM_synt"/>
    <property type="match status" value="1"/>
</dbReference>
<dbReference type="CDD" id="cd02204">
    <property type="entry name" value="PurL_repeat2"/>
    <property type="match status" value="1"/>
</dbReference>
<keyword evidence="10" id="KW-0658">Purine biosynthesis</keyword>
<dbReference type="eggNOG" id="KOG1907">
    <property type="taxonomic scope" value="Eukaryota"/>
</dbReference>